<feature type="compositionally biased region" description="Low complexity" evidence="7">
    <location>
        <begin position="495"/>
        <end position="511"/>
    </location>
</feature>
<dbReference type="Proteomes" id="UP001168990">
    <property type="component" value="Unassembled WGS sequence"/>
</dbReference>
<evidence type="ECO:0000256" key="3">
    <source>
        <dbReference type="ARBA" id="ARBA00022525"/>
    </source>
</evidence>
<dbReference type="PROSITE" id="PS00250">
    <property type="entry name" value="TGF_BETA_1"/>
    <property type="match status" value="1"/>
</dbReference>
<feature type="compositionally biased region" description="Low complexity" evidence="7">
    <location>
        <begin position="34"/>
        <end position="49"/>
    </location>
</feature>
<evidence type="ECO:0000313" key="10">
    <source>
        <dbReference type="EMBL" id="KAK0177344.1"/>
    </source>
</evidence>
<dbReference type="GO" id="GO:0005576">
    <property type="term" value="C:extracellular region"/>
    <property type="evidence" value="ECO:0007669"/>
    <property type="project" value="UniProtKB-SubCell"/>
</dbReference>
<dbReference type="Gene3D" id="2.60.120.970">
    <property type="match status" value="1"/>
</dbReference>
<keyword evidence="11" id="KW-1185">Reference proteome</keyword>
<sequence length="788" mass="88611">MGEHPTVTSASNRDIKVDIDLTRESNPSTIRQHQPLPSSRPLAQSPPQSSSSHSILVVLVLPLIGFRHNTLTRPSTVVAGCILISLLVFGLFRPALTVPTRMRQQRHYHHQLFQTVENSDDEEHDYDEFETVRRSIVEGLGLERIPDPLKANISQAEYERAHEEYLTRLEMSRAPGDTRQKRLYTFYATDEIPIEQSNVKGQKVHQKNLEKHQLYFPVKLPDDDNSIVDHATLRLLLHSDNWNDLIDVTIYRLVNTSRHLVSQKTIDGLDGPRWIELDTTEPANLWHEGITNNYGLELCLESSTGANIRFSNPVFNVFTTSNIRALSATSRTRRAAPEQLLSLHKGRRTECRGESKKCCRHEMSVVFKDLKGFEFIVQPKNFDAGYCKGRCPPRYNPAHHHALLQSLIWKQDRRKAPRPCCAPSKLAELEILYFDENDPTNLQLPNAPKISHRTREVPTFQKRRKCEADEKEAKAELAAHRNMFSSGQIKMRLLSPSSSPATSPTMSNSSSPTPPTSAAPVYNQKMTGIPCVAAASRYTAPVHIDVGGTIYTSSLETLTKYPESRLAKLFNGSIPIMLDSLKQHYFIDRDGDMFRHILNFMRNSRLLIPDNFADLDLLLEEAKYFDITPMCRQLEQMKKERTKNGSTMPISSISSTMTGRGGGGGGGCATPLTKDNDKKSSLTYECVAIHVSPDLGERVMLSGGRGLLDEVFPETTQAVIDARSGVAWHHQDTRHVIRFPLNGYCKLNSVQAITRLLNAGFQVVASNGGGVESQQFSEYLFVRQGMNT</sequence>
<evidence type="ECO:0000256" key="1">
    <source>
        <dbReference type="ARBA" id="ARBA00004613"/>
    </source>
</evidence>
<dbReference type="PROSITE" id="PS51362">
    <property type="entry name" value="TGF_BETA_2"/>
    <property type="match status" value="1"/>
</dbReference>
<proteinExistence type="inferred from homology"/>
<evidence type="ECO:0000256" key="7">
    <source>
        <dbReference type="SAM" id="MobiDB-lite"/>
    </source>
</evidence>
<feature type="transmembrane region" description="Helical" evidence="8">
    <location>
        <begin position="78"/>
        <end position="96"/>
    </location>
</feature>
<organism evidence="10 11">
    <name type="scientific">Microctonus aethiopoides</name>
    <dbReference type="NCBI Taxonomy" id="144406"/>
    <lineage>
        <taxon>Eukaryota</taxon>
        <taxon>Metazoa</taxon>
        <taxon>Ecdysozoa</taxon>
        <taxon>Arthropoda</taxon>
        <taxon>Hexapoda</taxon>
        <taxon>Insecta</taxon>
        <taxon>Pterygota</taxon>
        <taxon>Neoptera</taxon>
        <taxon>Endopterygota</taxon>
        <taxon>Hymenoptera</taxon>
        <taxon>Apocrita</taxon>
        <taxon>Ichneumonoidea</taxon>
        <taxon>Braconidae</taxon>
        <taxon>Euphorinae</taxon>
        <taxon>Microctonus</taxon>
    </lineage>
</organism>
<feature type="region of interest" description="Disordered" evidence="7">
    <location>
        <begin position="1"/>
        <end position="49"/>
    </location>
</feature>
<keyword evidence="4 6" id="KW-0339">Growth factor</keyword>
<feature type="compositionally biased region" description="Low complexity" evidence="7">
    <location>
        <begin position="646"/>
        <end position="658"/>
    </location>
</feature>
<dbReference type="InterPro" id="IPR017948">
    <property type="entry name" value="TGFb_CS"/>
</dbReference>
<dbReference type="PANTHER" id="PTHR14499:SF67">
    <property type="entry name" value="BTB_POZ DOMAIN-CONTAINING PROTEIN TIWAZ"/>
    <property type="match status" value="1"/>
</dbReference>
<comment type="similarity">
    <text evidence="2 6">Belongs to the TGF-beta family.</text>
</comment>
<dbReference type="SMART" id="SM00225">
    <property type="entry name" value="BTB"/>
    <property type="match status" value="1"/>
</dbReference>
<evidence type="ECO:0000259" key="9">
    <source>
        <dbReference type="PROSITE" id="PS51362"/>
    </source>
</evidence>
<dbReference type="InterPro" id="IPR048595">
    <property type="entry name" value="KCTD1-15-like_C"/>
</dbReference>
<dbReference type="InterPro" id="IPR029034">
    <property type="entry name" value="Cystine-knot_cytokine"/>
</dbReference>
<evidence type="ECO:0000256" key="6">
    <source>
        <dbReference type="RuleBase" id="RU000354"/>
    </source>
</evidence>
<keyword evidence="8" id="KW-0812">Transmembrane</keyword>
<dbReference type="SUPFAM" id="SSF57501">
    <property type="entry name" value="Cystine-knot cytokines"/>
    <property type="match status" value="1"/>
</dbReference>
<evidence type="ECO:0000256" key="5">
    <source>
        <dbReference type="ARBA" id="ARBA00023157"/>
    </source>
</evidence>
<evidence type="ECO:0000256" key="2">
    <source>
        <dbReference type="ARBA" id="ARBA00006656"/>
    </source>
</evidence>
<keyword evidence="8" id="KW-1133">Transmembrane helix</keyword>
<feature type="region of interest" description="Disordered" evidence="7">
    <location>
        <begin position="639"/>
        <end position="667"/>
    </location>
</feature>
<accession>A0AA39FWX3</accession>
<dbReference type="PANTHER" id="PTHR14499">
    <property type="entry name" value="POTASSIUM CHANNEL TETRAMERIZATION DOMAIN-CONTAINING"/>
    <property type="match status" value="1"/>
</dbReference>
<dbReference type="CDD" id="cd18361">
    <property type="entry name" value="BTB_POZ_KCTD1-like"/>
    <property type="match status" value="1"/>
</dbReference>
<dbReference type="Pfam" id="PF00688">
    <property type="entry name" value="TGFb_propeptide"/>
    <property type="match status" value="1"/>
</dbReference>
<feature type="domain" description="TGF-beta family profile" evidence="9">
    <location>
        <begin position="331"/>
        <end position="455"/>
    </location>
</feature>
<dbReference type="Pfam" id="PF02214">
    <property type="entry name" value="BTB_2"/>
    <property type="match status" value="1"/>
</dbReference>
<reference evidence="10" key="2">
    <citation type="submission" date="2023-03" db="EMBL/GenBank/DDBJ databases">
        <authorList>
            <person name="Inwood S.N."/>
            <person name="Skelly J.G."/>
            <person name="Guhlin J."/>
            <person name="Harrop T.W.R."/>
            <person name="Goldson S.G."/>
            <person name="Dearden P.K."/>
        </authorList>
    </citation>
    <scope>NUCLEOTIDE SEQUENCE</scope>
    <source>
        <strain evidence="10">Irish</strain>
        <tissue evidence="10">Whole body</tissue>
    </source>
</reference>
<gene>
    <name evidence="10" type="ORF">PV328_001409</name>
</gene>
<keyword evidence="8" id="KW-0472">Membrane</keyword>
<dbReference type="InterPro" id="IPR001111">
    <property type="entry name" value="TGF-b_propeptide"/>
</dbReference>
<dbReference type="GO" id="GO:0051260">
    <property type="term" value="P:protein homooligomerization"/>
    <property type="evidence" value="ECO:0007669"/>
    <property type="project" value="InterPro"/>
</dbReference>
<feature type="compositionally biased region" description="Basic and acidic residues" evidence="7">
    <location>
        <begin position="13"/>
        <end position="23"/>
    </location>
</feature>
<dbReference type="SMART" id="SM00204">
    <property type="entry name" value="TGFB"/>
    <property type="match status" value="1"/>
</dbReference>
<evidence type="ECO:0000256" key="4">
    <source>
        <dbReference type="ARBA" id="ARBA00023030"/>
    </source>
</evidence>
<comment type="subcellular location">
    <subcellularLocation>
        <location evidence="1">Secreted</location>
    </subcellularLocation>
</comment>
<feature type="compositionally biased region" description="Polar residues" evidence="7">
    <location>
        <begin position="1"/>
        <end position="12"/>
    </location>
</feature>
<dbReference type="InterPro" id="IPR001839">
    <property type="entry name" value="TGF-b_C"/>
</dbReference>
<evidence type="ECO:0000256" key="8">
    <source>
        <dbReference type="SAM" id="Phobius"/>
    </source>
</evidence>
<dbReference type="Pfam" id="PF00019">
    <property type="entry name" value="TGF_beta"/>
    <property type="match status" value="1"/>
</dbReference>
<protein>
    <recommendedName>
        <fullName evidence="9">TGF-beta family profile domain-containing protein</fullName>
    </recommendedName>
</protein>
<keyword evidence="3" id="KW-0964">Secreted</keyword>
<feature type="region of interest" description="Disordered" evidence="7">
    <location>
        <begin position="494"/>
        <end position="519"/>
    </location>
</feature>
<reference evidence="10" key="1">
    <citation type="journal article" date="2023" name="bioRxiv">
        <title>Scaffold-level genome assemblies of two parasitoid biocontrol wasps reveal the parthenogenesis mechanism and an associated novel virus.</title>
        <authorList>
            <person name="Inwood S."/>
            <person name="Skelly J."/>
            <person name="Guhlin J."/>
            <person name="Harrop T."/>
            <person name="Goldson S."/>
            <person name="Dearden P."/>
        </authorList>
    </citation>
    <scope>NUCLEOTIDE SEQUENCE</scope>
    <source>
        <strain evidence="10">Irish</strain>
        <tissue evidence="10">Whole body</tissue>
    </source>
</reference>
<dbReference type="AlphaFoldDB" id="A0AA39FWX3"/>
<dbReference type="Gene3D" id="3.30.710.10">
    <property type="entry name" value="Potassium Channel Kv1.1, Chain A"/>
    <property type="match status" value="1"/>
</dbReference>
<dbReference type="CDD" id="cd13755">
    <property type="entry name" value="TGF_beta_maverick"/>
    <property type="match status" value="1"/>
</dbReference>
<dbReference type="EMBL" id="JAQQBS010000001">
    <property type="protein sequence ID" value="KAK0177344.1"/>
    <property type="molecule type" value="Genomic_DNA"/>
</dbReference>
<evidence type="ECO:0000313" key="11">
    <source>
        <dbReference type="Proteomes" id="UP001168990"/>
    </source>
</evidence>
<dbReference type="InterPro" id="IPR011333">
    <property type="entry name" value="SKP1/BTB/POZ_sf"/>
</dbReference>
<name>A0AA39FWX3_9HYME</name>
<dbReference type="Pfam" id="PF20871">
    <property type="entry name" value="KCTD1-15_CTD"/>
    <property type="match status" value="1"/>
</dbReference>
<keyword evidence="5" id="KW-1015">Disulfide bond</keyword>
<dbReference type="SUPFAM" id="SSF54695">
    <property type="entry name" value="POZ domain"/>
    <property type="match status" value="1"/>
</dbReference>
<comment type="caution">
    <text evidence="10">The sequence shown here is derived from an EMBL/GenBank/DDBJ whole genome shotgun (WGS) entry which is preliminary data.</text>
</comment>
<dbReference type="InterPro" id="IPR000210">
    <property type="entry name" value="BTB/POZ_dom"/>
</dbReference>
<dbReference type="GO" id="GO:0008083">
    <property type="term" value="F:growth factor activity"/>
    <property type="evidence" value="ECO:0007669"/>
    <property type="project" value="UniProtKB-KW"/>
</dbReference>
<dbReference type="Gene3D" id="2.10.90.10">
    <property type="entry name" value="Cystine-knot cytokines"/>
    <property type="match status" value="1"/>
</dbReference>
<dbReference type="InterPro" id="IPR003131">
    <property type="entry name" value="T1-type_BTB"/>
</dbReference>